<protein>
    <submittedName>
        <fullName evidence="2">Uncharacterized protein</fullName>
    </submittedName>
</protein>
<evidence type="ECO:0000256" key="1">
    <source>
        <dbReference type="SAM" id="Coils"/>
    </source>
</evidence>
<evidence type="ECO:0000313" key="2">
    <source>
        <dbReference type="EMBL" id="KEI71241.1"/>
    </source>
</evidence>
<dbReference type="RefSeq" id="WP_020582811.1">
    <property type="nucleotide sequence ID" value="NZ_JOJP01000001.1"/>
</dbReference>
<keyword evidence="1" id="KW-0175">Coiled coil</keyword>
<reference evidence="2 3" key="1">
    <citation type="submission" date="2014-06" db="EMBL/GenBank/DDBJ databases">
        <title>Whole Genome Sequences of Three Symbiotic Endozoicomonas Bacteria.</title>
        <authorList>
            <person name="Neave M.J."/>
            <person name="Apprill A."/>
            <person name="Voolstra C.R."/>
        </authorList>
    </citation>
    <scope>NUCLEOTIDE SEQUENCE [LARGE SCALE GENOMIC DNA]</scope>
    <source>
        <strain evidence="2 3">DSM 22380</strain>
    </source>
</reference>
<dbReference type="Proteomes" id="UP000027997">
    <property type="component" value="Unassembled WGS sequence"/>
</dbReference>
<organism evidence="2 3">
    <name type="scientific">Endozoicomonas elysicola</name>
    <dbReference type="NCBI Taxonomy" id="305900"/>
    <lineage>
        <taxon>Bacteria</taxon>
        <taxon>Pseudomonadati</taxon>
        <taxon>Pseudomonadota</taxon>
        <taxon>Gammaproteobacteria</taxon>
        <taxon>Oceanospirillales</taxon>
        <taxon>Endozoicomonadaceae</taxon>
        <taxon>Endozoicomonas</taxon>
    </lineage>
</organism>
<name>A0A081KAR5_9GAMM</name>
<comment type="caution">
    <text evidence="2">The sequence shown here is derived from an EMBL/GenBank/DDBJ whole genome shotgun (WGS) entry which is preliminary data.</text>
</comment>
<proteinExistence type="predicted"/>
<feature type="coiled-coil region" evidence="1">
    <location>
        <begin position="82"/>
        <end position="109"/>
    </location>
</feature>
<accession>A0A081KAR5</accession>
<dbReference type="EMBL" id="JOJP01000001">
    <property type="protein sequence ID" value="KEI71241.1"/>
    <property type="molecule type" value="Genomic_DNA"/>
</dbReference>
<sequence>MITKSLPNIYVPSPSLPERTCHSSFEPLTPKNSDQQTELTELTERSISQLSMCSSDLYMMAIHNLSEDSDESLSSEARYDSETNLIKRNQQLLRLNEEMQREVDTLKRQLFLSGFYCNDTVNSAAVRLNLLAHGAVIQNHLHRHYHNMSVPFQEMRMTTSHTIPYDLTFVQKGETCKLAAFATVYDYFSQHGFCTYMPTYKKQLFFQTNGEKVWITNKSTSLREHAKKSGSVQGEIASPEVLETLAGRVNFSSEKLSAKSLNEYLNYIVDNINNGFPVVIFAQVNKTLSPDSSFTKQWSEHAAVAIGYDLIANCIIVVNHGRIEEFDINKLWKAASSVNKIRRVEIFVKSDPQSNVTFECQEPEDKTIYPWKWKDIHRTYDETAFRLRVESTLYLNIRDVENIPPSAYLRKSITPTSPHANFHKTLMVFKPYELQQ</sequence>
<dbReference type="STRING" id="305900.GV64_11250"/>
<gene>
    <name evidence="2" type="ORF">GV64_11250</name>
</gene>
<keyword evidence="3" id="KW-1185">Reference proteome</keyword>
<dbReference type="AlphaFoldDB" id="A0A081KAR5"/>
<evidence type="ECO:0000313" key="3">
    <source>
        <dbReference type="Proteomes" id="UP000027997"/>
    </source>
</evidence>